<evidence type="ECO:0000256" key="1">
    <source>
        <dbReference type="ARBA" id="ARBA00023276"/>
    </source>
</evidence>
<evidence type="ECO:0000313" key="3">
    <source>
        <dbReference type="EMBL" id="KAK4484302.1"/>
    </source>
</evidence>
<dbReference type="EMBL" id="JAYDYQ010002533">
    <property type="protein sequence ID" value="KAK4484302.1"/>
    <property type="molecule type" value="Genomic_DNA"/>
</dbReference>
<accession>A0ABR0D4V7</accession>
<keyword evidence="2" id="KW-0603">Photosystem I</keyword>
<keyword evidence="2" id="KW-0148">Chlorophyll</keyword>
<keyword evidence="1 2" id="KW-0604">Photosystem II</keyword>
<keyword evidence="2" id="KW-0150">Chloroplast</keyword>
<dbReference type="Gene3D" id="1.10.3460.10">
    <property type="entry name" value="Chlorophyll a/b binding protein domain"/>
    <property type="match status" value="1"/>
</dbReference>
<keyword evidence="2" id="KW-0157">Chromophore</keyword>
<gene>
    <name evidence="3" type="ORF">RD792_006879</name>
</gene>
<keyword evidence="2" id="KW-0602">Photosynthesis</keyword>
<comment type="subcellular location">
    <subcellularLocation>
        <location evidence="2">Plastid</location>
        <location evidence="2">Chloroplast thylakoid membrane</location>
    </subcellularLocation>
</comment>
<proteinExistence type="inferred from homology"/>
<sequence length="92" mass="10161">MASSNSFWFKSGFHIFSEGGLDHLGNPNSIHAQSILAIWATQVLMALIEGYRVGKDSIRSTLTKLPTRWPLGFADDPKALLSRTLRKSRMGG</sequence>
<comment type="function">
    <text evidence="2">The light-harvesting complex (LHC) functions as a light receptor, it captures and delivers excitation energy to photosystems with which it is closely associated.</text>
</comment>
<name>A0ABR0D4V7_9LAMI</name>
<evidence type="ECO:0000313" key="4">
    <source>
        <dbReference type="Proteomes" id="UP001291926"/>
    </source>
</evidence>
<dbReference type="Proteomes" id="UP001291926">
    <property type="component" value="Unassembled WGS sequence"/>
</dbReference>
<comment type="similarity">
    <text evidence="2">Belongs to the light-harvesting chlorophyll a/b-binding (LHC) protein family.</text>
</comment>
<dbReference type="InterPro" id="IPR001344">
    <property type="entry name" value="Chloro_AB-bd_pln"/>
</dbReference>
<reference evidence="3 4" key="1">
    <citation type="journal article" date="2023" name="bioRxiv">
        <title>Genome report: Whole genome sequence and annotation of Penstemon davidsonii.</title>
        <authorList>
            <person name="Ostevik K.L."/>
            <person name="Alabady M."/>
            <person name="Zhang M."/>
            <person name="Rausher M.D."/>
        </authorList>
    </citation>
    <scope>NUCLEOTIDE SEQUENCE [LARGE SCALE GENOMIC DNA]</scope>
    <source>
        <strain evidence="3">DNT005</strain>
        <tissue evidence="3">Whole leaf</tissue>
    </source>
</reference>
<organism evidence="3 4">
    <name type="scientific">Penstemon davidsonii</name>
    <dbReference type="NCBI Taxonomy" id="160366"/>
    <lineage>
        <taxon>Eukaryota</taxon>
        <taxon>Viridiplantae</taxon>
        <taxon>Streptophyta</taxon>
        <taxon>Embryophyta</taxon>
        <taxon>Tracheophyta</taxon>
        <taxon>Spermatophyta</taxon>
        <taxon>Magnoliopsida</taxon>
        <taxon>eudicotyledons</taxon>
        <taxon>Gunneridae</taxon>
        <taxon>Pentapetalae</taxon>
        <taxon>asterids</taxon>
        <taxon>lamiids</taxon>
        <taxon>Lamiales</taxon>
        <taxon>Plantaginaceae</taxon>
        <taxon>Cheloneae</taxon>
        <taxon>Penstemon</taxon>
    </lineage>
</organism>
<dbReference type="PANTHER" id="PTHR21649">
    <property type="entry name" value="CHLOROPHYLL A/B BINDING PROTEIN"/>
    <property type="match status" value="1"/>
</dbReference>
<keyword evidence="2" id="KW-0793">Thylakoid</keyword>
<comment type="caution">
    <text evidence="3">The sequence shown here is derived from an EMBL/GenBank/DDBJ whole genome shotgun (WGS) entry which is preliminary data.</text>
</comment>
<keyword evidence="2" id="KW-0934">Plastid</keyword>
<keyword evidence="4" id="KW-1185">Reference proteome</keyword>
<evidence type="ECO:0000256" key="2">
    <source>
        <dbReference type="RuleBase" id="RU363080"/>
    </source>
</evidence>
<protein>
    <recommendedName>
        <fullName evidence="2">Chlorophyll a-b binding protein, chloroplastic</fullName>
    </recommendedName>
</protein>